<comment type="caution">
    <text evidence="1">The sequence shown here is derived from an EMBL/GenBank/DDBJ whole genome shotgun (WGS) entry which is preliminary data.</text>
</comment>
<proteinExistence type="predicted"/>
<dbReference type="Pfam" id="PF18506">
    <property type="entry name" value="RelB-like"/>
    <property type="match status" value="1"/>
</dbReference>
<dbReference type="AlphaFoldDB" id="A0A926Z6F4"/>
<gene>
    <name evidence="1" type="ORF">H6F44_11050</name>
</gene>
<evidence type="ECO:0000313" key="1">
    <source>
        <dbReference type="EMBL" id="MBD2150652.1"/>
    </source>
</evidence>
<dbReference type="EMBL" id="JACJPY010000030">
    <property type="protein sequence ID" value="MBD2150652.1"/>
    <property type="molecule type" value="Genomic_DNA"/>
</dbReference>
<reference evidence="1 2" key="1">
    <citation type="journal article" date="2015" name="ISME J.">
        <title>Draft Genome Sequence of Streptomyces incarnatus NRRL8089, which Produces the Nucleoside Antibiotic Sinefungin.</title>
        <authorList>
            <person name="Oshima K."/>
            <person name="Hattori M."/>
            <person name="Shimizu H."/>
            <person name="Fukuda K."/>
            <person name="Nemoto M."/>
            <person name="Inagaki K."/>
            <person name="Tamura T."/>
        </authorList>
    </citation>
    <scope>NUCLEOTIDE SEQUENCE [LARGE SCALE GENOMIC DNA]</scope>
    <source>
        <strain evidence="1 2">FACHB-1277</strain>
    </source>
</reference>
<protein>
    <submittedName>
        <fullName evidence="1">Uncharacterized protein</fullName>
    </submittedName>
</protein>
<keyword evidence="2" id="KW-1185">Reference proteome</keyword>
<dbReference type="Gene3D" id="6.10.250.2100">
    <property type="match status" value="1"/>
</dbReference>
<organism evidence="1 2">
    <name type="scientific">Pseudanabaena cinerea FACHB-1277</name>
    <dbReference type="NCBI Taxonomy" id="2949581"/>
    <lineage>
        <taxon>Bacteria</taxon>
        <taxon>Bacillati</taxon>
        <taxon>Cyanobacteriota</taxon>
        <taxon>Cyanophyceae</taxon>
        <taxon>Pseudanabaenales</taxon>
        <taxon>Pseudanabaenaceae</taxon>
        <taxon>Pseudanabaena</taxon>
        <taxon>Pseudanabaena cinerea</taxon>
    </lineage>
</organism>
<name>A0A926Z6F4_9CYAN</name>
<dbReference type="Proteomes" id="UP000631421">
    <property type="component" value="Unassembled WGS sequence"/>
</dbReference>
<dbReference type="InterPro" id="IPR049537">
    <property type="entry name" value="RelB-like"/>
</dbReference>
<accession>A0A926Z6F4</accession>
<evidence type="ECO:0000313" key="2">
    <source>
        <dbReference type="Proteomes" id="UP000631421"/>
    </source>
</evidence>
<sequence>MSNTSEANWAKLDALSEPEIDTSDILPLTEEFFNKSRWWQPVSSLNVIEEILENFGLAKLMQEAEDDELLSGDEAYSYYKLLKLENVD</sequence>